<keyword evidence="1" id="KW-1133">Transmembrane helix</keyword>
<feature type="transmembrane region" description="Helical" evidence="1">
    <location>
        <begin position="5"/>
        <end position="21"/>
    </location>
</feature>
<protein>
    <submittedName>
        <fullName evidence="2">Uncharacterized protein</fullName>
    </submittedName>
</protein>
<dbReference type="eggNOG" id="ENOG502QUG4">
    <property type="taxonomic scope" value="Eukaryota"/>
</dbReference>
<feature type="transmembrane region" description="Helical" evidence="1">
    <location>
        <begin position="109"/>
        <end position="126"/>
    </location>
</feature>
<accession>T1IPR0</accession>
<dbReference type="OMA" id="HTIWAND"/>
<dbReference type="InterPro" id="IPR032751">
    <property type="entry name" value="Fuseless"/>
</dbReference>
<reference evidence="2" key="2">
    <citation type="submission" date="2015-02" db="UniProtKB">
        <authorList>
            <consortium name="EnsemblMetazoa"/>
        </authorList>
    </citation>
    <scope>IDENTIFICATION</scope>
</reference>
<reference evidence="3" key="1">
    <citation type="submission" date="2011-05" db="EMBL/GenBank/DDBJ databases">
        <authorList>
            <person name="Richards S.R."/>
            <person name="Qu J."/>
            <person name="Jiang H."/>
            <person name="Jhangiani S.N."/>
            <person name="Agravi P."/>
            <person name="Goodspeed R."/>
            <person name="Gross S."/>
            <person name="Mandapat C."/>
            <person name="Jackson L."/>
            <person name="Mathew T."/>
            <person name="Pu L."/>
            <person name="Thornton R."/>
            <person name="Saada N."/>
            <person name="Wilczek-Boney K.B."/>
            <person name="Lee S."/>
            <person name="Kovar C."/>
            <person name="Wu Y."/>
            <person name="Scherer S.E."/>
            <person name="Worley K.C."/>
            <person name="Muzny D.M."/>
            <person name="Gibbs R."/>
        </authorList>
    </citation>
    <scope>NUCLEOTIDE SEQUENCE</scope>
    <source>
        <strain evidence="3">Brora</strain>
    </source>
</reference>
<dbReference type="HOGENOM" id="CLU_039224_0_0_1"/>
<dbReference type="EMBL" id="JH431265">
    <property type="status" value="NOT_ANNOTATED_CDS"/>
    <property type="molecule type" value="Genomic_DNA"/>
</dbReference>
<evidence type="ECO:0000256" key="1">
    <source>
        <dbReference type="SAM" id="Phobius"/>
    </source>
</evidence>
<dbReference type="GO" id="GO:0007270">
    <property type="term" value="P:neuron-neuron synaptic transmission"/>
    <property type="evidence" value="ECO:0007669"/>
    <property type="project" value="TreeGrafter"/>
</dbReference>
<sequence>MLDHWLSICIFTPIVVAYWRGTWQLLDLYLWPLSEPCLNAITSFTIGVVTIIILTMAQTLLTKNITTERLGKATFFIVSRFYTVLFAFVGVNHWRGVWYIMSCHAGEHWWNAGCAVAIAATTLACLRTVAVVGSLVVVVWWGLWTLLDILVFPESLFWSATTGVFIGIGLAIACFILQSLVAYCSRNSPYWLRIIVEDIFLFVAEVAAISLWRGIWNLLDIFFIPDDPFLSNTLTSFTGMSLLIMMYNSNSILVKGILFNLHLKDGSGCHFRIIMELCNAVKLNKMKKYEAHKETGNLQNYNWKEPCDFNNYDTSESLWIPQVKYSVHTFGFFDVNKMLKLNCCFRMFSGSECNKS</sequence>
<keyword evidence="3" id="KW-1185">Reference proteome</keyword>
<evidence type="ECO:0000313" key="3">
    <source>
        <dbReference type="Proteomes" id="UP000014500"/>
    </source>
</evidence>
<feature type="transmembrane region" description="Helical" evidence="1">
    <location>
        <begin position="190"/>
        <end position="209"/>
    </location>
</feature>
<dbReference type="EnsemblMetazoa" id="SMAR003013-RA">
    <property type="protein sequence ID" value="SMAR003013-PA"/>
    <property type="gene ID" value="SMAR003013"/>
</dbReference>
<dbReference type="GO" id="GO:0042734">
    <property type="term" value="C:presynaptic membrane"/>
    <property type="evidence" value="ECO:0007669"/>
    <property type="project" value="TreeGrafter"/>
</dbReference>
<dbReference type="Proteomes" id="UP000014500">
    <property type="component" value="Unassembled WGS sequence"/>
</dbReference>
<evidence type="ECO:0000313" key="2">
    <source>
        <dbReference type="EnsemblMetazoa" id="SMAR003013-PA"/>
    </source>
</evidence>
<dbReference type="PANTHER" id="PTHR35270">
    <property type="entry name" value="FUSELESS, ISOFORM A"/>
    <property type="match status" value="1"/>
</dbReference>
<feature type="transmembrane region" description="Helical" evidence="1">
    <location>
        <begin position="131"/>
        <end position="152"/>
    </location>
</feature>
<feature type="transmembrane region" description="Helical" evidence="1">
    <location>
        <begin position="41"/>
        <end position="61"/>
    </location>
</feature>
<feature type="transmembrane region" description="Helical" evidence="1">
    <location>
        <begin position="164"/>
        <end position="183"/>
    </location>
</feature>
<dbReference type="AlphaFoldDB" id="T1IPR0"/>
<organism evidence="2 3">
    <name type="scientific">Strigamia maritima</name>
    <name type="common">European centipede</name>
    <name type="synonym">Geophilus maritimus</name>
    <dbReference type="NCBI Taxonomy" id="126957"/>
    <lineage>
        <taxon>Eukaryota</taxon>
        <taxon>Metazoa</taxon>
        <taxon>Ecdysozoa</taxon>
        <taxon>Arthropoda</taxon>
        <taxon>Myriapoda</taxon>
        <taxon>Chilopoda</taxon>
        <taxon>Pleurostigmophora</taxon>
        <taxon>Geophilomorpha</taxon>
        <taxon>Linotaeniidae</taxon>
        <taxon>Strigamia</taxon>
    </lineage>
</organism>
<keyword evidence="1" id="KW-0812">Transmembrane</keyword>
<feature type="transmembrane region" description="Helical" evidence="1">
    <location>
        <begin position="229"/>
        <end position="247"/>
    </location>
</feature>
<dbReference type="PANTHER" id="PTHR35270:SF2">
    <property type="entry name" value="FUSELESS, ISOFORM A"/>
    <property type="match status" value="1"/>
</dbReference>
<feature type="transmembrane region" description="Helical" evidence="1">
    <location>
        <begin position="73"/>
        <end position="94"/>
    </location>
</feature>
<dbReference type="Pfam" id="PF15993">
    <property type="entry name" value="Fuseless"/>
    <property type="match status" value="1"/>
</dbReference>
<dbReference type="GO" id="GO:0007274">
    <property type="term" value="P:neuromuscular synaptic transmission"/>
    <property type="evidence" value="ECO:0007669"/>
    <property type="project" value="TreeGrafter"/>
</dbReference>
<keyword evidence="1" id="KW-0472">Membrane</keyword>
<proteinExistence type="predicted"/>
<name>T1IPR0_STRMM</name>
<dbReference type="GO" id="GO:0070073">
    <property type="term" value="P:clustering of voltage-gated calcium channels"/>
    <property type="evidence" value="ECO:0007669"/>
    <property type="project" value="TreeGrafter"/>
</dbReference>
<dbReference type="PhylomeDB" id="T1IPR0"/>